<dbReference type="SMART" id="SM00173">
    <property type="entry name" value="RAS"/>
    <property type="match status" value="1"/>
</dbReference>
<dbReference type="Gene3D" id="3.40.50.300">
    <property type="entry name" value="P-loop containing nucleotide triphosphate hydrolases"/>
    <property type="match status" value="1"/>
</dbReference>
<dbReference type="PRINTS" id="PR00449">
    <property type="entry name" value="RASTRNSFRMNG"/>
</dbReference>
<dbReference type="SMART" id="SM00174">
    <property type="entry name" value="RHO"/>
    <property type="match status" value="1"/>
</dbReference>
<dbReference type="InterPro" id="IPR005225">
    <property type="entry name" value="Small_GTP-bd"/>
</dbReference>
<keyword evidence="1" id="KW-0547">Nucleotide-binding</keyword>
<dbReference type="PROSITE" id="PS51419">
    <property type="entry name" value="RAB"/>
    <property type="match status" value="1"/>
</dbReference>
<dbReference type="FunFam" id="3.40.50.300:FF:001447">
    <property type="entry name" value="Ras-related protein Rab-1B"/>
    <property type="match status" value="1"/>
</dbReference>
<dbReference type="InParanoid" id="D8LKI8"/>
<dbReference type="NCBIfam" id="TIGR00231">
    <property type="entry name" value="small_GTP"/>
    <property type="match status" value="1"/>
</dbReference>
<evidence type="ECO:0000256" key="2">
    <source>
        <dbReference type="SAM" id="MobiDB-lite"/>
    </source>
</evidence>
<dbReference type="PANTHER" id="PTHR47978">
    <property type="match status" value="1"/>
</dbReference>
<dbReference type="InterPro" id="IPR001806">
    <property type="entry name" value="Small_GTPase"/>
</dbReference>
<dbReference type="PROSITE" id="PS51421">
    <property type="entry name" value="RAS"/>
    <property type="match status" value="1"/>
</dbReference>
<dbReference type="InterPro" id="IPR027417">
    <property type="entry name" value="P-loop_NTPase"/>
</dbReference>
<feature type="compositionally biased region" description="Basic and acidic residues" evidence="2">
    <location>
        <begin position="282"/>
        <end position="291"/>
    </location>
</feature>
<sequence>MGQAASCCSFCCPCPLRRKAAAVPGATTEDQSKLLPSSSTKKAHKPRKEKCSKYRRPPSHLRELSGDINQVVRLVLVGGCDTGKTCLLRRFLGGYFDDIGHQDYTRQAQAITLGVDFGCRTVDLADRRVRLQMWDTGGSETYRSVVSHYLRGADGVMMCFDVNSKTLRSLRSTWAPFLDKHTPRTCRVLLAGNKADARGDFGVNGGEVSHEDAKRFAEAMEAQVFETSAKLGTNVDVAVMALMQEVLHHRQFAAEDKARSSKKGSSPARRGRKRLSVSLKGVMERNGDRDIASSCAAQSGIGRSPSNVRREVRV</sequence>
<name>D8LKI8_ECTSI</name>
<dbReference type="AlphaFoldDB" id="D8LKI8"/>
<dbReference type="EMBL" id="FN649744">
    <property type="protein sequence ID" value="CBN74578.1"/>
    <property type="molecule type" value="Genomic_DNA"/>
</dbReference>
<dbReference type="SUPFAM" id="SSF52540">
    <property type="entry name" value="P-loop containing nucleoside triphosphate hydrolases"/>
    <property type="match status" value="1"/>
</dbReference>
<feature type="region of interest" description="Disordered" evidence="2">
    <location>
        <begin position="253"/>
        <end position="314"/>
    </location>
</feature>
<accession>D8LKI8</accession>
<dbReference type="SMR" id="D8LKI8"/>
<organism evidence="3 4">
    <name type="scientific">Ectocarpus siliculosus</name>
    <name type="common">Brown alga</name>
    <name type="synonym">Conferva siliculosa</name>
    <dbReference type="NCBI Taxonomy" id="2880"/>
    <lineage>
        <taxon>Eukaryota</taxon>
        <taxon>Sar</taxon>
        <taxon>Stramenopiles</taxon>
        <taxon>Ochrophyta</taxon>
        <taxon>PX clade</taxon>
        <taxon>Phaeophyceae</taxon>
        <taxon>Ectocarpales</taxon>
        <taxon>Ectocarpaceae</taxon>
        <taxon>Ectocarpus</taxon>
    </lineage>
</organism>
<evidence type="ECO:0000313" key="3">
    <source>
        <dbReference type="EMBL" id="CBN74578.1"/>
    </source>
</evidence>
<keyword evidence="4" id="KW-1185">Reference proteome</keyword>
<dbReference type="OrthoDB" id="26525at2759"/>
<evidence type="ECO:0000313" key="4">
    <source>
        <dbReference type="Proteomes" id="UP000002630"/>
    </source>
</evidence>
<dbReference type="Proteomes" id="UP000002630">
    <property type="component" value="Linkage Group LG19"/>
</dbReference>
<dbReference type="STRING" id="2880.D8LKI8"/>
<evidence type="ECO:0000256" key="1">
    <source>
        <dbReference type="ARBA" id="ARBA00022741"/>
    </source>
</evidence>
<dbReference type="EMBL" id="FN648487">
    <property type="protein sequence ID" value="CBN74578.1"/>
    <property type="molecule type" value="Genomic_DNA"/>
</dbReference>
<protein>
    <submittedName>
        <fullName evidence="3">Divergent RAB-like GTPase, N-terminal myristoylation predicted by ExPASy Myristoylator</fullName>
    </submittedName>
</protein>
<dbReference type="eggNOG" id="KOG0084">
    <property type="taxonomic scope" value="Eukaryota"/>
</dbReference>
<dbReference type="GO" id="GO:0005525">
    <property type="term" value="F:GTP binding"/>
    <property type="evidence" value="ECO:0007669"/>
    <property type="project" value="InterPro"/>
</dbReference>
<dbReference type="Pfam" id="PF00071">
    <property type="entry name" value="Ras"/>
    <property type="match status" value="1"/>
</dbReference>
<feature type="compositionally biased region" description="Basic residues" evidence="2">
    <location>
        <begin position="41"/>
        <end position="58"/>
    </location>
</feature>
<feature type="region of interest" description="Disordered" evidence="2">
    <location>
        <begin position="25"/>
        <end position="58"/>
    </location>
</feature>
<gene>
    <name evidence="3" type="primary">RabX2</name>
    <name evidence="3" type="ORF">Esi_0030_0095</name>
</gene>
<dbReference type="SMART" id="SM00175">
    <property type="entry name" value="RAB"/>
    <property type="match status" value="1"/>
</dbReference>
<proteinExistence type="predicted"/>
<dbReference type="CDD" id="cd00154">
    <property type="entry name" value="Rab"/>
    <property type="match status" value="1"/>
</dbReference>
<dbReference type="GO" id="GO:0003924">
    <property type="term" value="F:GTPase activity"/>
    <property type="evidence" value="ECO:0007669"/>
    <property type="project" value="InterPro"/>
</dbReference>
<reference evidence="3 4" key="1">
    <citation type="journal article" date="2010" name="Nature">
        <title>The Ectocarpus genome and the independent evolution of multicellularity in brown algae.</title>
        <authorList>
            <person name="Cock J.M."/>
            <person name="Sterck L."/>
            <person name="Rouze P."/>
            <person name="Scornet D."/>
            <person name="Allen A.E."/>
            <person name="Amoutzias G."/>
            <person name="Anthouard V."/>
            <person name="Artiguenave F."/>
            <person name="Aury J.M."/>
            <person name="Badger J.H."/>
            <person name="Beszteri B."/>
            <person name="Billiau K."/>
            <person name="Bonnet E."/>
            <person name="Bothwell J.H."/>
            <person name="Bowler C."/>
            <person name="Boyen C."/>
            <person name="Brownlee C."/>
            <person name="Carrano C.J."/>
            <person name="Charrier B."/>
            <person name="Cho G.Y."/>
            <person name="Coelho S.M."/>
            <person name="Collen J."/>
            <person name="Corre E."/>
            <person name="Da Silva C."/>
            <person name="Delage L."/>
            <person name="Delaroque N."/>
            <person name="Dittami S.M."/>
            <person name="Doulbeau S."/>
            <person name="Elias M."/>
            <person name="Farnham G."/>
            <person name="Gachon C.M."/>
            <person name="Gschloessl B."/>
            <person name="Heesch S."/>
            <person name="Jabbari K."/>
            <person name="Jubin C."/>
            <person name="Kawai H."/>
            <person name="Kimura K."/>
            <person name="Kloareg B."/>
            <person name="Kupper F.C."/>
            <person name="Lang D."/>
            <person name="Le Bail A."/>
            <person name="Leblanc C."/>
            <person name="Lerouge P."/>
            <person name="Lohr M."/>
            <person name="Lopez P.J."/>
            <person name="Martens C."/>
            <person name="Maumus F."/>
            <person name="Michel G."/>
            <person name="Miranda-Saavedra D."/>
            <person name="Morales J."/>
            <person name="Moreau H."/>
            <person name="Motomura T."/>
            <person name="Nagasato C."/>
            <person name="Napoli C.A."/>
            <person name="Nelson D.R."/>
            <person name="Nyvall-Collen P."/>
            <person name="Peters A.F."/>
            <person name="Pommier C."/>
            <person name="Potin P."/>
            <person name="Poulain J."/>
            <person name="Quesneville H."/>
            <person name="Read B."/>
            <person name="Rensing S.A."/>
            <person name="Ritter A."/>
            <person name="Rousvoal S."/>
            <person name="Samanta M."/>
            <person name="Samson G."/>
            <person name="Schroeder D.C."/>
            <person name="Segurens B."/>
            <person name="Strittmatter M."/>
            <person name="Tonon T."/>
            <person name="Tregear J.W."/>
            <person name="Valentin K."/>
            <person name="von Dassow P."/>
            <person name="Yamagishi T."/>
            <person name="Van de Peer Y."/>
            <person name="Wincker P."/>
        </authorList>
    </citation>
    <scope>NUCLEOTIDE SEQUENCE [LARGE SCALE GENOMIC DNA]</scope>
    <source>
        <strain evidence="4">Ec32 / CCAP1310/4</strain>
    </source>
</reference>
<dbReference type="OMA" id="TMARVNI"/>